<dbReference type="PANTHER" id="PTHR36007">
    <property type="entry name" value="TRANSPORT PROTEIN-RELATED"/>
    <property type="match status" value="1"/>
</dbReference>
<keyword evidence="1" id="KW-1133">Transmembrane helix</keyword>
<comment type="caution">
    <text evidence="2">The sequence shown here is derived from an EMBL/GenBank/DDBJ whole genome shotgun (WGS) entry which is preliminary data.</text>
</comment>
<protein>
    <submittedName>
        <fullName evidence="2">Ligand-binding protein SH3</fullName>
    </submittedName>
</protein>
<organism evidence="2 3">
    <name type="scientific">Candidatus Harrisonbacteria bacterium CG10_big_fil_rev_8_21_14_0_10_49_15</name>
    <dbReference type="NCBI Taxonomy" id="1974587"/>
    <lineage>
        <taxon>Bacteria</taxon>
        <taxon>Candidatus Harrisoniibacteriota</taxon>
    </lineage>
</organism>
<feature type="transmembrane region" description="Helical" evidence="1">
    <location>
        <begin position="65"/>
        <end position="96"/>
    </location>
</feature>
<evidence type="ECO:0000313" key="2">
    <source>
        <dbReference type="EMBL" id="PIR87348.1"/>
    </source>
</evidence>
<dbReference type="Proteomes" id="UP000229526">
    <property type="component" value="Unassembled WGS sequence"/>
</dbReference>
<keyword evidence="1" id="KW-0812">Transmembrane</keyword>
<reference evidence="3" key="1">
    <citation type="submission" date="2017-09" db="EMBL/GenBank/DDBJ databases">
        <title>Depth-based differentiation of microbial function through sediment-hosted aquifers and enrichment of novel symbionts in the deep terrestrial subsurface.</title>
        <authorList>
            <person name="Probst A.J."/>
            <person name="Ladd B."/>
            <person name="Jarett J.K."/>
            <person name="Geller-Mcgrath D.E."/>
            <person name="Sieber C.M.K."/>
            <person name="Emerson J.B."/>
            <person name="Anantharaman K."/>
            <person name="Thomas B.C."/>
            <person name="Malmstrom R."/>
            <person name="Stieglmeier M."/>
            <person name="Klingl A."/>
            <person name="Woyke T."/>
            <person name="Ryan C.M."/>
            <person name="Banfield J.F."/>
        </authorList>
    </citation>
    <scope>NUCLEOTIDE SEQUENCE [LARGE SCALE GENOMIC DNA]</scope>
</reference>
<proteinExistence type="predicted"/>
<accession>A0A2H0ULT5</accession>
<feature type="transmembrane region" description="Helical" evidence="1">
    <location>
        <begin position="9"/>
        <end position="30"/>
    </location>
</feature>
<dbReference type="EMBL" id="PFBD01000008">
    <property type="protein sequence ID" value="PIR87348.1"/>
    <property type="molecule type" value="Genomic_DNA"/>
</dbReference>
<dbReference type="InterPro" id="IPR009577">
    <property type="entry name" value="Sm_multidrug_ex"/>
</dbReference>
<name>A0A2H0ULT5_9BACT</name>
<dbReference type="AlphaFoldDB" id="A0A2H0ULT5"/>
<evidence type="ECO:0000256" key="1">
    <source>
        <dbReference type="SAM" id="Phobius"/>
    </source>
</evidence>
<dbReference type="PANTHER" id="PTHR36007:SF2">
    <property type="entry name" value="TRANSPORT PROTEIN-RELATED"/>
    <property type="match status" value="1"/>
</dbReference>
<feature type="transmembrane region" description="Helical" evidence="1">
    <location>
        <begin position="102"/>
        <end position="126"/>
    </location>
</feature>
<evidence type="ECO:0000313" key="3">
    <source>
        <dbReference type="Proteomes" id="UP000229526"/>
    </source>
</evidence>
<gene>
    <name evidence="2" type="ORF">COU11_01105</name>
</gene>
<keyword evidence="1" id="KW-0472">Membrane</keyword>
<dbReference type="Pfam" id="PF06695">
    <property type="entry name" value="Sm_multidrug_ex"/>
    <property type="match status" value="1"/>
</dbReference>
<sequence>MGLYGLSPWAAYIFGLVGNMLPVIPLLLFWRYAVGYVGRHSYVMNRFFAWLFARTRLRHTKQFELWGALALFAFVAVPFPVTGAWTATVAAFLFGIPFWKSFYAILLGVAVSGIIVLMLTLGISAFI</sequence>